<dbReference type="Proteomes" id="UP000050741">
    <property type="component" value="Unassembled WGS sequence"/>
</dbReference>
<dbReference type="AlphaFoldDB" id="A0A183C8D9"/>
<evidence type="ECO:0000313" key="2">
    <source>
        <dbReference type="Proteomes" id="UP000050741"/>
    </source>
</evidence>
<organism evidence="2 3">
    <name type="scientific">Globodera pallida</name>
    <name type="common">Potato cyst nematode worm</name>
    <name type="synonym">Heterodera pallida</name>
    <dbReference type="NCBI Taxonomy" id="36090"/>
    <lineage>
        <taxon>Eukaryota</taxon>
        <taxon>Metazoa</taxon>
        <taxon>Ecdysozoa</taxon>
        <taxon>Nematoda</taxon>
        <taxon>Chromadorea</taxon>
        <taxon>Rhabditida</taxon>
        <taxon>Tylenchina</taxon>
        <taxon>Tylenchomorpha</taxon>
        <taxon>Tylenchoidea</taxon>
        <taxon>Heteroderidae</taxon>
        <taxon>Heteroderinae</taxon>
        <taxon>Globodera</taxon>
    </lineage>
</organism>
<evidence type="ECO:0000313" key="3">
    <source>
        <dbReference type="WBParaSite" id="GPLIN_000913500"/>
    </source>
</evidence>
<reference evidence="2" key="1">
    <citation type="submission" date="2014-05" db="EMBL/GenBank/DDBJ databases">
        <title>The genome and life-stage specific transcriptomes of Globodera pallida elucidate key aspects of plant parasitism by a cyst nematode.</title>
        <authorList>
            <person name="Cotton J.A."/>
            <person name="Lilley C.J."/>
            <person name="Jones L.M."/>
            <person name="Kikuchi T."/>
            <person name="Reid A.J."/>
            <person name="Thorpe P."/>
            <person name="Tsai I.J."/>
            <person name="Beasley H."/>
            <person name="Blok V."/>
            <person name="Cock P.J.A."/>
            <person name="Van den Akker S.E."/>
            <person name="Holroyd N."/>
            <person name="Hunt M."/>
            <person name="Mantelin S."/>
            <person name="Naghra H."/>
            <person name="Pain A."/>
            <person name="Palomares-Rius J.E."/>
            <person name="Zarowiecki M."/>
            <person name="Berriman M."/>
            <person name="Jones J.T."/>
            <person name="Urwin P.E."/>
        </authorList>
    </citation>
    <scope>NUCLEOTIDE SEQUENCE [LARGE SCALE GENOMIC DNA]</scope>
    <source>
        <strain evidence="2">Lindley</strain>
    </source>
</reference>
<feature type="chain" id="PRO_5008147219" evidence="1">
    <location>
        <begin position="29"/>
        <end position="154"/>
    </location>
</feature>
<name>A0A183C8D9_GLOPA</name>
<accession>A0A183C8D9</accession>
<keyword evidence="1" id="KW-0732">Signal</keyword>
<keyword evidence="2" id="KW-1185">Reference proteome</keyword>
<dbReference type="WBParaSite" id="GPLIN_000913500">
    <property type="protein sequence ID" value="GPLIN_000913500"/>
    <property type="gene ID" value="GPLIN_000913500"/>
</dbReference>
<reference evidence="3" key="2">
    <citation type="submission" date="2016-06" db="UniProtKB">
        <authorList>
            <consortium name="WormBaseParasite"/>
        </authorList>
    </citation>
    <scope>IDENTIFICATION</scope>
</reference>
<evidence type="ECO:0000256" key="1">
    <source>
        <dbReference type="SAM" id="SignalP"/>
    </source>
</evidence>
<feature type="signal peptide" evidence="1">
    <location>
        <begin position="1"/>
        <end position="28"/>
    </location>
</feature>
<proteinExistence type="predicted"/>
<protein>
    <submittedName>
        <fullName evidence="3">Secreted protein</fullName>
    </submittedName>
</protein>
<sequence length="154" mass="16353">MKLALPTMLISTFAGIAFMQLFLGMSDGAVTCNLDGVCKDTRTSPSDGSTVCSNCKSCTFKNCCNKVYTSPYAKCNIEGWKASDYKGNVPVDIKAPSRKRDAGCSDSNRCPSGYKCVAYKKGNSNGFCWRGPQGDAGNSSFALAILIAGLVILL</sequence>